<dbReference type="GO" id="GO:0006914">
    <property type="term" value="P:autophagy"/>
    <property type="evidence" value="ECO:0007669"/>
    <property type="project" value="UniProtKB-KW"/>
</dbReference>
<keyword evidence="12" id="KW-1185">Reference proteome</keyword>
<evidence type="ECO:0000256" key="8">
    <source>
        <dbReference type="RuleBase" id="RU363073"/>
    </source>
</evidence>
<proteinExistence type="inferred from homology"/>
<feature type="transmembrane region" description="Helical" evidence="8">
    <location>
        <begin position="501"/>
        <end position="524"/>
    </location>
</feature>
<evidence type="ECO:0000256" key="6">
    <source>
        <dbReference type="ARBA" id="ARBA00023006"/>
    </source>
</evidence>
<dbReference type="PANTHER" id="PTHR23519">
    <property type="entry name" value="AUTOPHAGY-RELATED PROTEIN 22"/>
    <property type="match status" value="1"/>
</dbReference>
<dbReference type="EMBL" id="JH921428">
    <property type="protein sequence ID" value="EKD21141.1"/>
    <property type="molecule type" value="Genomic_DNA"/>
</dbReference>
<dbReference type="STRING" id="1072389.K1X805"/>
<gene>
    <name evidence="11" type="ORF">MBM_00254</name>
</gene>
<evidence type="ECO:0000313" key="12">
    <source>
        <dbReference type="Proteomes" id="UP000006753"/>
    </source>
</evidence>
<protein>
    <recommendedName>
        <fullName evidence="8">Autophagy-related protein</fullName>
    </recommendedName>
</protein>
<keyword evidence="4 8" id="KW-0812">Transmembrane</keyword>
<evidence type="ECO:0000256" key="1">
    <source>
        <dbReference type="ARBA" id="ARBA00004128"/>
    </source>
</evidence>
<dbReference type="Gene3D" id="1.20.1250.20">
    <property type="entry name" value="MFS general substrate transporter like domains"/>
    <property type="match status" value="1"/>
</dbReference>
<evidence type="ECO:0000256" key="4">
    <source>
        <dbReference type="ARBA" id="ARBA00022692"/>
    </source>
</evidence>
<feature type="transmembrane region" description="Helical" evidence="8">
    <location>
        <begin position="316"/>
        <end position="339"/>
    </location>
</feature>
<keyword evidence="10" id="KW-0732">Signal</keyword>
<feature type="transmembrane region" description="Helical" evidence="8">
    <location>
        <begin position="664"/>
        <end position="684"/>
    </location>
</feature>
<keyword evidence="3 8" id="KW-0813">Transport</keyword>
<name>K1X805_MARBU</name>
<reference evidence="11 12" key="1">
    <citation type="journal article" date="2012" name="BMC Genomics">
        <title>Sequencing the genome of Marssonina brunnea reveals fungus-poplar co-evolution.</title>
        <authorList>
            <person name="Zhu S."/>
            <person name="Cao Y.-Z."/>
            <person name="Jiang C."/>
            <person name="Tan B.-Y."/>
            <person name="Wang Z."/>
            <person name="Feng S."/>
            <person name="Zhang L."/>
            <person name="Su X.-H."/>
            <person name="Brejova B."/>
            <person name="Vinar T."/>
            <person name="Xu M."/>
            <person name="Wang M.-X."/>
            <person name="Zhang S.-G."/>
            <person name="Huang M.-R."/>
            <person name="Wu R."/>
            <person name="Zhou Y."/>
        </authorList>
    </citation>
    <scope>NUCLEOTIDE SEQUENCE [LARGE SCALE GENOMIC DNA]</scope>
    <source>
        <strain evidence="11 12">MB_m1</strain>
    </source>
</reference>
<feature type="transmembrane region" description="Helical" evidence="8">
    <location>
        <begin position="600"/>
        <end position="620"/>
    </location>
</feature>
<dbReference type="Proteomes" id="UP000006753">
    <property type="component" value="Unassembled WGS sequence"/>
</dbReference>
<comment type="function">
    <text evidence="8">Vacuolar effluxer which mediate the efflux of amino acids resulting from autophagic degradation. The release of autophagic amino acids allows the maintenance of protein synthesis and viability during nitrogen starvation.</text>
</comment>
<keyword evidence="8" id="KW-0926">Vacuole</keyword>
<dbReference type="InterPro" id="IPR036259">
    <property type="entry name" value="MFS_trans_sf"/>
</dbReference>
<dbReference type="eggNOG" id="ENOG502QTJZ">
    <property type="taxonomic scope" value="Eukaryota"/>
</dbReference>
<dbReference type="KEGG" id="mbe:MBM_00254"/>
<organism evidence="11 12">
    <name type="scientific">Marssonina brunnea f. sp. multigermtubi (strain MB_m1)</name>
    <name type="common">Marssonina leaf spot fungus</name>
    <dbReference type="NCBI Taxonomy" id="1072389"/>
    <lineage>
        <taxon>Eukaryota</taxon>
        <taxon>Fungi</taxon>
        <taxon>Dikarya</taxon>
        <taxon>Ascomycota</taxon>
        <taxon>Pezizomycotina</taxon>
        <taxon>Leotiomycetes</taxon>
        <taxon>Helotiales</taxon>
        <taxon>Drepanopezizaceae</taxon>
        <taxon>Drepanopeziza</taxon>
    </lineage>
</organism>
<evidence type="ECO:0000256" key="7">
    <source>
        <dbReference type="ARBA" id="ARBA00023136"/>
    </source>
</evidence>
<comment type="subcellular location">
    <subcellularLocation>
        <location evidence="1 8">Vacuole membrane</location>
        <topology evidence="1 8">Multi-pass membrane protein</topology>
    </subcellularLocation>
</comment>
<evidence type="ECO:0000256" key="9">
    <source>
        <dbReference type="SAM" id="MobiDB-lite"/>
    </source>
</evidence>
<keyword evidence="8" id="KW-0029">Amino-acid transport</keyword>
<dbReference type="InParanoid" id="K1X805"/>
<dbReference type="PANTHER" id="PTHR23519:SF5">
    <property type="entry name" value="AUTOPHAGY-RELATED PROTEIN"/>
    <property type="match status" value="1"/>
</dbReference>
<feature type="region of interest" description="Disordered" evidence="9">
    <location>
        <begin position="186"/>
        <end position="208"/>
    </location>
</feature>
<keyword evidence="7 8" id="KW-0472">Membrane</keyword>
<feature type="transmembrane region" description="Helical" evidence="8">
    <location>
        <begin position="567"/>
        <end position="588"/>
    </location>
</feature>
<comment type="similarity">
    <text evidence="2 8">Belongs to the ATG22 family.</text>
</comment>
<feature type="transmembrane region" description="Helical" evidence="8">
    <location>
        <begin position="536"/>
        <end position="555"/>
    </location>
</feature>
<evidence type="ECO:0000256" key="10">
    <source>
        <dbReference type="SAM" id="SignalP"/>
    </source>
</evidence>
<feature type="compositionally biased region" description="Basic and acidic residues" evidence="9">
    <location>
        <begin position="193"/>
        <end position="204"/>
    </location>
</feature>
<dbReference type="OrthoDB" id="42657at2759"/>
<accession>K1X805</accession>
<keyword evidence="5 8" id="KW-1133">Transmembrane helix</keyword>
<evidence type="ECO:0000256" key="3">
    <source>
        <dbReference type="ARBA" id="ARBA00022448"/>
    </source>
</evidence>
<dbReference type="InterPro" id="IPR024671">
    <property type="entry name" value="Atg22-like"/>
</dbReference>
<dbReference type="Pfam" id="PF11700">
    <property type="entry name" value="ATG22"/>
    <property type="match status" value="1"/>
</dbReference>
<sequence length="718" mass="79400">MKFSIAVVAAFMATALAAPAPAGPLSPRRDCPFGHPDFSGEKDCNKKKFFESPVKTSSGGQPIGHQPDPDECNPWFHSYYNVRSTITLILRASSIYRLGSKEPALESSPVVPGTSFLVFKGVSATYTTSALPTAAVRERTYGVSVELYFNPLKKTRVMTEHEAYPLECELDHVDMFTTFGSMVGPGSNSDPGVSHEFREPDLDSKSPVGAPATAREVYSYYCYYAGNNGIGSFQYSNLLFQNLTQQAGFNPNILPLGSVSCDVDTTAPCHVWWGGGNKHKSYTSVVLIASGLTFLSQALVFIGVGSLADFGNWNPWVVRVFSLLTWAFELGFLGVHTASKWRTAMALYMISGVTFWASYIFFNAIFPKIAHDLPEVRGAREELLNGKITEDQFERTCSMSRSKIMNMSYFWNNIGFTVCTALTLATLFGIGADDSTAKNNWGYSVSVAVCTGFWIILAVPWFILEQKRPGPKLPAGDNYLTFGFKQTWFTVKQLWKLKQTFFYFVAFFLLADGLSTTLTLISIAQTHVLKYSAISNTYLIMVQGGSAGTGVFAAYHIQRYFKLRTKTVLQITNAGCVIASGWGMIGIWSDRLGYHNAWEFWAFNATYGFTLGPQFSYGQAFMAELVPRGREYMFFSLLGIVSKGSAWIGPIVSSAIVDVHGNQWTAFPWATSLILVPFVGIFFIDEVTSRKECAEYLTREAADLRKVNEKVAGNHATI</sequence>
<evidence type="ECO:0000313" key="11">
    <source>
        <dbReference type="EMBL" id="EKD21141.1"/>
    </source>
</evidence>
<feature type="transmembrane region" description="Helical" evidence="8">
    <location>
        <begin position="632"/>
        <end position="652"/>
    </location>
</feature>
<feature type="transmembrane region" description="Helical" evidence="8">
    <location>
        <begin position="345"/>
        <end position="366"/>
    </location>
</feature>
<feature type="signal peptide" evidence="10">
    <location>
        <begin position="1"/>
        <end position="17"/>
    </location>
</feature>
<feature type="transmembrane region" description="Helical" evidence="8">
    <location>
        <begin position="443"/>
        <end position="464"/>
    </location>
</feature>
<feature type="transmembrane region" description="Helical" evidence="8">
    <location>
        <begin position="285"/>
        <end position="304"/>
    </location>
</feature>
<dbReference type="GO" id="GO:0005774">
    <property type="term" value="C:vacuolar membrane"/>
    <property type="evidence" value="ECO:0007669"/>
    <property type="project" value="UniProtKB-SubCell"/>
</dbReference>
<dbReference type="HOGENOM" id="CLU_017518_2_1_1"/>
<dbReference type="GO" id="GO:0006865">
    <property type="term" value="P:amino acid transport"/>
    <property type="evidence" value="ECO:0007669"/>
    <property type="project" value="UniProtKB-KW"/>
</dbReference>
<dbReference type="InterPro" id="IPR050495">
    <property type="entry name" value="ATG22/LtaA_families"/>
</dbReference>
<dbReference type="SUPFAM" id="SSF103473">
    <property type="entry name" value="MFS general substrate transporter"/>
    <property type="match status" value="1"/>
</dbReference>
<keyword evidence="6 8" id="KW-0072">Autophagy</keyword>
<feature type="transmembrane region" description="Helical" evidence="8">
    <location>
        <begin position="409"/>
        <end position="431"/>
    </location>
</feature>
<evidence type="ECO:0000256" key="5">
    <source>
        <dbReference type="ARBA" id="ARBA00022989"/>
    </source>
</evidence>
<dbReference type="AlphaFoldDB" id="K1X805"/>
<feature type="chain" id="PRO_5003853251" description="Autophagy-related protein" evidence="10">
    <location>
        <begin position="18"/>
        <end position="718"/>
    </location>
</feature>
<evidence type="ECO:0000256" key="2">
    <source>
        <dbReference type="ARBA" id="ARBA00006978"/>
    </source>
</evidence>
<dbReference type="GeneID" id="18756189"/>
<dbReference type="OMA" id="WIGPIVS"/>